<sequence length="202" mass="23058">MYQVALIEDDIEIAELIKNKLNNIEFLSSIDIYEGPLTYLNSGKKAPIILLDILMPEMNGLNAIPILLEYDPDALIIMHTIKNNSETIFQSIRSGAVGYIDKQSSNIDYTKVFRSILNGGAYLTPNVAYKIVNYFQTKKNQFNSLTDRENQITDKIVEAKSYKDIADELNISINTVRMHIKNIYGKLQINSKYELIKLTKSR</sequence>
<dbReference type="SUPFAM" id="SSF52172">
    <property type="entry name" value="CheY-like"/>
    <property type="match status" value="1"/>
</dbReference>
<dbReference type="SMART" id="SM00448">
    <property type="entry name" value="REC"/>
    <property type="match status" value="1"/>
</dbReference>
<dbReference type="CDD" id="cd06170">
    <property type="entry name" value="LuxR_C_like"/>
    <property type="match status" value="1"/>
</dbReference>
<dbReference type="Pfam" id="PF00072">
    <property type="entry name" value="Response_reg"/>
    <property type="match status" value="1"/>
</dbReference>
<keyword evidence="6" id="KW-1185">Reference proteome</keyword>
<evidence type="ECO:0000313" key="6">
    <source>
        <dbReference type="Proteomes" id="UP001597460"/>
    </source>
</evidence>
<dbReference type="PROSITE" id="PS50043">
    <property type="entry name" value="HTH_LUXR_2"/>
    <property type="match status" value="1"/>
</dbReference>
<gene>
    <name evidence="5" type="ORF">ACFSVN_05060</name>
</gene>
<dbReference type="RefSeq" id="WP_390299529.1">
    <property type="nucleotide sequence ID" value="NZ_JBHULI010000021.1"/>
</dbReference>
<dbReference type="SMART" id="SM00421">
    <property type="entry name" value="HTH_LUXR"/>
    <property type="match status" value="1"/>
</dbReference>
<dbReference type="InterPro" id="IPR000792">
    <property type="entry name" value="Tscrpt_reg_LuxR_C"/>
</dbReference>
<accession>A0ABW5JK12</accession>
<evidence type="ECO:0000313" key="5">
    <source>
        <dbReference type="EMBL" id="MFD2531808.1"/>
    </source>
</evidence>
<dbReference type="EMBL" id="JBHULI010000021">
    <property type="protein sequence ID" value="MFD2531808.1"/>
    <property type="molecule type" value="Genomic_DNA"/>
</dbReference>
<dbReference type="SUPFAM" id="SSF46894">
    <property type="entry name" value="C-terminal effector domain of the bipartite response regulators"/>
    <property type="match status" value="1"/>
</dbReference>
<name>A0ABW5JK12_9BACT</name>
<dbReference type="InterPro" id="IPR001789">
    <property type="entry name" value="Sig_transdc_resp-reg_receiver"/>
</dbReference>
<dbReference type="PROSITE" id="PS50110">
    <property type="entry name" value="RESPONSE_REGULATORY"/>
    <property type="match status" value="1"/>
</dbReference>
<dbReference type="InterPro" id="IPR036388">
    <property type="entry name" value="WH-like_DNA-bd_sf"/>
</dbReference>
<dbReference type="Gene3D" id="1.10.10.10">
    <property type="entry name" value="Winged helix-like DNA-binding domain superfamily/Winged helix DNA-binding domain"/>
    <property type="match status" value="1"/>
</dbReference>
<dbReference type="InterPro" id="IPR039420">
    <property type="entry name" value="WalR-like"/>
</dbReference>
<feature type="domain" description="Response regulatory" evidence="4">
    <location>
        <begin position="3"/>
        <end position="117"/>
    </location>
</feature>
<reference evidence="6" key="1">
    <citation type="journal article" date="2019" name="Int. J. Syst. Evol. Microbiol.">
        <title>The Global Catalogue of Microorganisms (GCM) 10K type strain sequencing project: providing services to taxonomists for standard genome sequencing and annotation.</title>
        <authorList>
            <consortium name="The Broad Institute Genomics Platform"/>
            <consortium name="The Broad Institute Genome Sequencing Center for Infectious Disease"/>
            <person name="Wu L."/>
            <person name="Ma J."/>
        </authorList>
    </citation>
    <scope>NUCLEOTIDE SEQUENCE [LARGE SCALE GENOMIC DNA]</scope>
    <source>
        <strain evidence="6">KCTC 52042</strain>
    </source>
</reference>
<dbReference type="InterPro" id="IPR011006">
    <property type="entry name" value="CheY-like_superfamily"/>
</dbReference>
<dbReference type="InterPro" id="IPR016032">
    <property type="entry name" value="Sig_transdc_resp-reg_C-effctor"/>
</dbReference>
<keyword evidence="1" id="KW-0238">DNA-binding</keyword>
<feature type="domain" description="HTH luxR-type" evidence="3">
    <location>
        <begin position="138"/>
        <end position="202"/>
    </location>
</feature>
<protein>
    <submittedName>
        <fullName evidence="5">LuxR C-terminal-related transcriptional regulator</fullName>
    </submittedName>
</protein>
<dbReference type="PANTHER" id="PTHR43214">
    <property type="entry name" value="TWO-COMPONENT RESPONSE REGULATOR"/>
    <property type="match status" value="1"/>
</dbReference>
<organism evidence="5 6">
    <name type="scientific">Gracilimonas halophila</name>
    <dbReference type="NCBI Taxonomy" id="1834464"/>
    <lineage>
        <taxon>Bacteria</taxon>
        <taxon>Pseudomonadati</taxon>
        <taxon>Balneolota</taxon>
        <taxon>Balneolia</taxon>
        <taxon>Balneolales</taxon>
        <taxon>Balneolaceae</taxon>
        <taxon>Gracilimonas</taxon>
    </lineage>
</organism>
<feature type="modified residue" description="4-aspartylphosphate" evidence="2">
    <location>
        <position position="52"/>
    </location>
</feature>
<dbReference type="Proteomes" id="UP001597460">
    <property type="component" value="Unassembled WGS sequence"/>
</dbReference>
<evidence type="ECO:0000259" key="4">
    <source>
        <dbReference type="PROSITE" id="PS50110"/>
    </source>
</evidence>
<evidence type="ECO:0000259" key="3">
    <source>
        <dbReference type="PROSITE" id="PS50043"/>
    </source>
</evidence>
<keyword evidence="2" id="KW-0597">Phosphoprotein</keyword>
<evidence type="ECO:0000256" key="1">
    <source>
        <dbReference type="ARBA" id="ARBA00023125"/>
    </source>
</evidence>
<dbReference type="PRINTS" id="PR00038">
    <property type="entry name" value="HTHLUXR"/>
</dbReference>
<proteinExistence type="predicted"/>
<comment type="caution">
    <text evidence="5">The sequence shown here is derived from an EMBL/GenBank/DDBJ whole genome shotgun (WGS) entry which is preliminary data.</text>
</comment>
<dbReference type="PANTHER" id="PTHR43214:SF43">
    <property type="entry name" value="TWO-COMPONENT RESPONSE REGULATOR"/>
    <property type="match status" value="1"/>
</dbReference>
<dbReference type="Pfam" id="PF00196">
    <property type="entry name" value="GerE"/>
    <property type="match status" value="1"/>
</dbReference>
<evidence type="ECO:0000256" key="2">
    <source>
        <dbReference type="PROSITE-ProRule" id="PRU00169"/>
    </source>
</evidence>
<dbReference type="Gene3D" id="3.40.50.2300">
    <property type="match status" value="1"/>
</dbReference>